<feature type="domain" description="SusE outer membrane protein" evidence="2">
    <location>
        <begin position="27"/>
        <end position="133"/>
    </location>
</feature>
<dbReference type="EMBL" id="BMGA01000001">
    <property type="protein sequence ID" value="GGA70029.1"/>
    <property type="molecule type" value="Genomic_DNA"/>
</dbReference>
<reference evidence="4" key="1">
    <citation type="journal article" date="2019" name="Int. J. Syst. Evol. Microbiol.">
        <title>The Global Catalogue of Microorganisms (GCM) 10K type strain sequencing project: providing services to taxonomists for standard genome sequencing and annotation.</title>
        <authorList>
            <consortium name="The Broad Institute Genomics Platform"/>
            <consortium name="The Broad Institute Genome Sequencing Center for Infectious Disease"/>
            <person name="Wu L."/>
            <person name="Ma J."/>
        </authorList>
    </citation>
    <scope>NUCLEOTIDE SEQUENCE [LARGE SCALE GENOMIC DNA]</scope>
    <source>
        <strain evidence="4">CGMCC 1.12811</strain>
    </source>
</reference>
<dbReference type="RefSeq" id="WP_379801787.1">
    <property type="nucleotide sequence ID" value="NZ_JBHRVI010000001.1"/>
</dbReference>
<keyword evidence="1" id="KW-0732">Signal</keyword>
<evidence type="ECO:0000313" key="4">
    <source>
        <dbReference type="Proteomes" id="UP000658793"/>
    </source>
</evidence>
<dbReference type="PROSITE" id="PS51257">
    <property type="entry name" value="PROKAR_LIPOPROTEIN"/>
    <property type="match status" value="1"/>
</dbReference>
<evidence type="ECO:0000259" key="2">
    <source>
        <dbReference type="Pfam" id="PF14292"/>
    </source>
</evidence>
<name>A0ABQ1HCZ9_9FLAO</name>
<gene>
    <name evidence="3" type="ORF">GCM10008015_08480</name>
</gene>
<accession>A0ABQ1HCZ9</accession>
<proteinExistence type="predicted"/>
<evidence type="ECO:0000313" key="3">
    <source>
        <dbReference type="EMBL" id="GGA70029.1"/>
    </source>
</evidence>
<evidence type="ECO:0000256" key="1">
    <source>
        <dbReference type="SAM" id="SignalP"/>
    </source>
</evidence>
<protein>
    <recommendedName>
        <fullName evidence="2">SusE outer membrane protein domain-containing protein</fullName>
    </recommendedName>
</protein>
<dbReference type="Proteomes" id="UP000658793">
    <property type="component" value="Unassembled WGS sequence"/>
</dbReference>
<dbReference type="Pfam" id="PF14292">
    <property type="entry name" value="SusE"/>
    <property type="match status" value="1"/>
</dbReference>
<dbReference type="Gene3D" id="2.60.40.3620">
    <property type="match status" value="2"/>
</dbReference>
<sequence>MQLKNISKIVIAFISILAVSCNADDVDNRPVLESVSAPEMTLPLTGKTFVLTENNANNEADLFKWTAAEYSHDVVVSYTLLIDAKDGDFTNAQTLASTSDISQASVSVKTLNQAAIELGAVPGTAKLFDVKVKCNVAGSTAMETEETITISITAYSGLLAYPFTDWYLVGDATVADWNNNNGNQPMFRSGSNAKLYKYTGYFKAGYFKVISTLGSWTPMYGMGDGGSLVYRATNADADPASFNIPTAGYYTFSMNLQTLTYTLVPYNASAATTYTTIGFIGSSRTGTDAGWGEDTDMVQSTFDPHIWTLTISLFDGKGKFRANNAWDVNWGGDTAFSGYTANGASGGDIPVSKSKYKVYFNDLDGSYLMLPNQQ</sequence>
<comment type="caution">
    <text evidence="3">The sequence shown here is derived from an EMBL/GenBank/DDBJ whole genome shotgun (WGS) entry which is preliminary data.</text>
</comment>
<feature type="signal peptide" evidence="1">
    <location>
        <begin position="1"/>
        <end position="23"/>
    </location>
</feature>
<dbReference type="InterPro" id="IPR025970">
    <property type="entry name" value="SusE"/>
</dbReference>
<organism evidence="3 4">
    <name type="scientific">Flavobacterium palustre</name>
    <dbReference type="NCBI Taxonomy" id="1476463"/>
    <lineage>
        <taxon>Bacteria</taxon>
        <taxon>Pseudomonadati</taxon>
        <taxon>Bacteroidota</taxon>
        <taxon>Flavobacteriia</taxon>
        <taxon>Flavobacteriales</taxon>
        <taxon>Flavobacteriaceae</taxon>
        <taxon>Flavobacterium</taxon>
    </lineage>
</organism>
<feature type="chain" id="PRO_5046849032" description="SusE outer membrane protein domain-containing protein" evidence="1">
    <location>
        <begin position="24"/>
        <end position="374"/>
    </location>
</feature>
<keyword evidence="4" id="KW-1185">Reference proteome</keyword>